<proteinExistence type="predicted"/>
<name>A0ACD3SN77_9BURK</name>
<evidence type="ECO:0000313" key="1">
    <source>
        <dbReference type="EMBL" id="TMS57593.1"/>
    </source>
</evidence>
<dbReference type="Proteomes" id="UP000004277">
    <property type="component" value="Unassembled WGS sequence"/>
</dbReference>
<gene>
    <name evidence="1" type="ORF">MW7_011930</name>
</gene>
<organism evidence="1 2">
    <name type="scientific">Imbroritus primus</name>
    <dbReference type="NCBI Taxonomy" id="3058603"/>
    <lineage>
        <taxon>Bacteria</taxon>
        <taxon>Pseudomonadati</taxon>
        <taxon>Pseudomonadota</taxon>
        <taxon>Betaproteobacteria</taxon>
        <taxon>Burkholderiales</taxon>
        <taxon>Burkholderiaceae</taxon>
        <taxon>Imbroritus</taxon>
    </lineage>
</organism>
<reference evidence="1" key="1">
    <citation type="submission" date="2019-05" db="EMBL/GenBank/DDBJ databases">
        <title>Revised genome assembly of Burkholderiaceae (previously Ralstonia) sp. PBA.</title>
        <authorList>
            <person name="Gan H.M."/>
        </authorList>
    </citation>
    <scope>NUCLEOTIDE SEQUENCE</scope>
    <source>
        <strain evidence="1">PBA</strain>
    </source>
</reference>
<keyword evidence="2" id="KW-1185">Reference proteome</keyword>
<dbReference type="EMBL" id="AKCV02000022">
    <property type="protein sequence ID" value="TMS57593.1"/>
    <property type="molecule type" value="Genomic_DNA"/>
</dbReference>
<comment type="caution">
    <text evidence="1">The sequence shown here is derived from an EMBL/GenBank/DDBJ whole genome shotgun (WGS) entry which is preliminary data.</text>
</comment>
<sequence length="225" mass="23843">MSAHCCPPPSPPAEGQDHRFRRALWIALAVNGLMFFIEIGAGMRSGSIALWADALDFAGDTANYGIALFVLSMALAWRARAAWLKGMTMAVFGMVVLGRGLWSAYIGMPPEPLTMGAIGFVALLANVGVAWMLYTYRSGDANMRSVWLCSRNDALGNLAVMLAAAGVFGTGSGWPDIIVAVVMASLALSSGITVMRHARQELRGLREHGQAPEPPAGSSASSHLH</sequence>
<protein>
    <submittedName>
        <fullName evidence="1">Cation transporter</fullName>
    </submittedName>
</protein>
<accession>A0ACD3SN77</accession>
<evidence type="ECO:0000313" key="2">
    <source>
        <dbReference type="Proteomes" id="UP000004277"/>
    </source>
</evidence>